<feature type="region of interest" description="Disordered" evidence="3">
    <location>
        <begin position="79"/>
        <end position="112"/>
    </location>
</feature>
<dbReference type="OrthoDB" id="9804723at2"/>
<dbReference type="GO" id="GO:0006086">
    <property type="term" value="P:pyruvate decarboxylation to acetyl-CoA"/>
    <property type="evidence" value="ECO:0007669"/>
    <property type="project" value="InterPro"/>
</dbReference>
<dbReference type="SUPFAM" id="SSF51230">
    <property type="entry name" value="Single hybrid motif"/>
    <property type="match status" value="2"/>
</dbReference>
<dbReference type="PROSITE" id="PS50968">
    <property type="entry name" value="BIOTINYL_LIPOYL"/>
    <property type="match status" value="2"/>
</dbReference>
<proteinExistence type="predicted"/>
<dbReference type="PANTHER" id="PTHR23151">
    <property type="entry name" value="DIHYDROLIPOAMIDE ACETYL/SUCCINYL-TRANSFERASE-RELATED"/>
    <property type="match status" value="1"/>
</dbReference>
<dbReference type="Proteomes" id="UP000294562">
    <property type="component" value="Unassembled WGS sequence"/>
</dbReference>
<dbReference type="Gene3D" id="2.40.50.100">
    <property type="match status" value="2"/>
</dbReference>
<evidence type="ECO:0000313" key="6">
    <source>
        <dbReference type="Proteomes" id="UP000294562"/>
    </source>
</evidence>
<keyword evidence="5" id="KW-0670">Pyruvate</keyword>
<feature type="region of interest" description="Disordered" evidence="3">
    <location>
        <begin position="186"/>
        <end position="224"/>
    </location>
</feature>
<dbReference type="CDD" id="cd06849">
    <property type="entry name" value="lipoyl_domain"/>
    <property type="match status" value="2"/>
</dbReference>
<organism evidence="5 6">
    <name type="scientific">Meridianimarinicoccus aquatilis</name>
    <dbReference type="NCBI Taxonomy" id="2552766"/>
    <lineage>
        <taxon>Bacteria</taxon>
        <taxon>Pseudomonadati</taxon>
        <taxon>Pseudomonadota</taxon>
        <taxon>Alphaproteobacteria</taxon>
        <taxon>Rhodobacterales</taxon>
        <taxon>Paracoccaceae</taxon>
        <taxon>Meridianimarinicoccus</taxon>
    </lineage>
</organism>
<comment type="cofactor">
    <cofactor evidence="1">
        <name>(R)-lipoate</name>
        <dbReference type="ChEBI" id="CHEBI:83088"/>
    </cofactor>
</comment>
<keyword evidence="6" id="KW-1185">Reference proteome</keyword>
<dbReference type="InterPro" id="IPR036625">
    <property type="entry name" value="E3-bd_dom_sf"/>
</dbReference>
<feature type="domain" description="Lipoyl-binding" evidence="4">
    <location>
        <begin position="105"/>
        <end position="180"/>
    </location>
</feature>
<evidence type="ECO:0000259" key="4">
    <source>
        <dbReference type="PROSITE" id="PS50968"/>
    </source>
</evidence>
<dbReference type="PROSITE" id="PS00189">
    <property type="entry name" value="LIPOYL"/>
    <property type="match status" value="2"/>
</dbReference>
<dbReference type="InterPro" id="IPR011053">
    <property type="entry name" value="Single_hybrid_motif"/>
</dbReference>
<dbReference type="Pfam" id="PF00364">
    <property type="entry name" value="Biotin_lipoyl"/>
    <property type="match status" value="2"/>
</dbReference>
<dbReference type="GO" id="GO:0045254">
    <property type="term" value="C:pyruvate dehydrogenase complex"/>
    <property type="evidence" value="ECO:0007669"/>
    <property type="project" value="InterPro"/>
</dbReference>
<name>A0A4R6AT81_9RHOB</name>
<dbReference type="InterPro" id="IPR000089">
    <property type="entry name" value="Biotin_lipoyl"/>
</dbReference>
<accession>A0A4R6AT81</accession>
<reference evidence="5 6" key="1">
    <citation type="submission" date="2019-03" db="EMBL/GenBank/DDBJ databases">
        <title>Rhodobacteraceae bacterium SM1902, a new member of the family Rhodobacteraceae isolated from Yantai.</title>
        <authorList>
            <person name="Sun Y."/>
        </authorList>
    </citation>
    <scope>NUCLEOTIDE SEQUENCE [LARGE SCALE GENOMIC DNA]</scope>
    <source>
        <strain evidence="5 6">SM1902</strain>
    </source>
</reference>
<dbReference type="InterPro" id="IPR045257">
    <property type="entry name" value="E2/Pdx1"/>
</dbReference>
<dbReference type="Gene3D" id="4.10.320.10">
    <property type="entry name" value="E3-binding domain"/>
    <property type="match status" value="1"/>
</dbReference>
<evidence type="ECO:0000256" key="1">
    <source>
        <dbReference type="ARBA" id="ARBA00001938"/>
    </source>
</evidence>
<dbReference type="GO" id="GO:0016746">
    <property type="term" value="F:acyltransferase activity"/>
    <property type="evidence" value="ECO:0007669"/>
    <property type="project" value="InterPro"/>
</dbReference>
<gene>
    <name evidence="5" type="ORF">E2L05_12730</name>
</gene>
<comment type="caution">
    <text evidence="5">The sequence shown here is derived from an EMBL/GenBank/DDBJ whole genome shotgun (WGS) entry which is preliminary data.</text>
</comment>
<dbReference type="InterPro" id="IPR003016">
    <property type="entry name" value="2-oxoA_DH_lipoyl-BS"/>
</dbReference>
<protein>
    <submittedName>
        <fullName evidence="5">Pyruvate dehydrogenase</fullName>
    </submittedName>
</protein>
<evidence type="ECO:0000256" key="2">
    <source>
        <dbReference type="ARBA" id="ARBA00022823"/>
    </source>
</evidence>
<feature type="compositionally biased region" description="Pro residues" evidence="3">
    <location>
        <begin position="195"/>
        <end position="206"/>
    </location>
</feature>
<dbReference type="EMBL" id="SMZO01000028">
    <property type="protein sequence ID" value="TDL86865.1"/>
    <property type="molecule type" value="Genomic_DNA"/>
</dbReference>
<feature type="domain" description="Lipoyl-binding" evidence="4">
    <location>
        <begin position="2"/>
        <end position="77"/>
    </location>
</feature>
<keyword evidence="2" id="KW-0450">Lipoyl</keyword>
<sequence length="431" mass="44700">MPHDVTMPQLGMAQDAGRIVAWLKAPGDPVSRGDALLEVETDKATMEVEAQADGFLTQVSAQEGDDVPVGHVIARISQDADNPAPEPPSETPAAEAPQSDALPEGRPVTMPQLGMAQDSGRLVAWLKKPGEPVAADDALFEVETDKSTMEVPAGVDGFLAATLAEDGEDVPVGDVVAIISPAKPDAPVARGRKPGTPPPAITPPADPVEAKADTPGPAGIASPVPVQRDGRVLASPKMRRLARQEGLDLARLAAAGHAQPFHVSDLESLRAICTPEPTTQPMGAVQHLSAEASAESFTEFLAWAGSEHGLTDIGAHLAGFAAQSLNKDAPIVIGVERHGAAQAYRCPPGRSLSAVEPTDESPTLLLRDLRETRLRGLQLGAGAVAVLTLTAQDGSLTITLECTAAQLAPDDAIALLTGLAGRIDDPLRHLL</sequence>
<dbReference type="AlphaFoldDB" id="A0A4R6AT81"/>
<dbReference type="PANTHER" id="PTHR23151:SF90">
    <property type="entry name" value="DIHYDROLIPOYLLYSINE-RESIDUE ACETYLTRANSFERASE COMPONENT OF PYRUVATE DEHYDROGENASE COMPLEX, MITOCHONDRIAL-RELATED"/>
    <property type="match status" value="1"/>
</dbReference>
<evidence type="ECO:0000256" key="3">
    <source>
        <dbReference type="SAM" id="MobiDB-lite"/>
    </source>
</evidence>
<dbReference type="RefSeq" id="WP_133343285.1">
    <property type="nucleotide sequence ID" value="NZ_SMZO01000028.1"/>
</dbReference>
<evidence type="ECO:0000313" key="5">
    <source>
        <dbReference type="EMBL" id="TDL86865.1"/>
    </source>
</evidence>